<organism evidence="1 2">
    <name type="scientific">Sporormia fimetaria CBS 119925</name>
    <dbReference type="NCBI Taxonomy" id="1340428"/>
    <lineage>
        <taxon>Eukaryota</taxon>
        <taxon>Fungi</taxon>
        <taxon>Dikarya</taxon>
        <taxon>Ascomycota</taxon>
        <taxon>Pezizomycotina</taxon>
        <taxon>Dothideomycetes</taxon>
        <taxon>Pleosporomycetidae</taxon>
        <taxon>Pleosporales</taxon>
        <taxon>Sporormiaceae</taxon>
        <taxon>Sporormia</taxon>
    </lineage>
</organism>
<evidence type="ECO:0000313" key="1">
    <source>
        <dbReference type="EMBL" id="KAF2742370.1"/>
    </source>
</evidence>
<keyword evidence="2" id="KW-1185">Reference proteome</keyword>
<feature type="non-terminal residue" evidence="1">
    <location>
        <position position="1"/>
    </location>
</feature>
<sequence length="196" mass="22516">PSPTDTDDSQRRPNSSNLYFNSHAEAQAANLGLDWAPPENDDTLPKTDHDRRQIVARLRTAILNREGTGDKDTSPVFIKRWVDTEPDYFYPYKAIEKACWDIVGLAEKLHTEGPRDFPLHDPDFNLKIEKTKDWTFEQRLSLVTQVLHTYKGRCDKVMKGPEMLLLVVAPQEALQTSKTNRVQNDNRAKILDEGRK</sequence>
<dbReference type="Proteomes" id="UP000799440">
    <property type="component" value="Unassembled WGS sequence"/>
</dbReference>
<reference evidence="1" key="1">
    <citation type="journal article" date="2020" name="Stud. Mycol.">
        <title>101 Dothideomycetes genomes: a test case for predicting lifestyles and emergence of pathogens.</title>
        <authorList>
            <person name="Haridas S."/>
            <person name="Albert R."/>
            <person name="Binder M."/>
            <person name="Bloem J."/>
            <person name="Labutti K."/>
            <person name="Salamov A."/>
            <person name="Andreopoulos B."/>
            <person name="Baker S."/>
            <person name="Barry K."/>
            <person name="Bills G."/>
            <person name="Bluhm B."/>
            <person name="Cannon C."/>
            <person name="Castanera R."/>
            <person name="Culley D."/>
            <person name="Daum C."/>
            <person name="Ezra D."/>
            <person name="Gonzalez J."/>
            <person name="Henrissat B."/>
            <person name="Kuo A."/>
            <person name="Liang C."/>
            <person name="Lipzen A."/>
            <person name="Lutzoni F."/>
            <person name="Magnuson J."/>
            <person name="Mondo S."/>
            <person name="Nolan M."/>
            <person name="Ohm R."/>
            <person name="Pangilinan J."/>
            <person name="Park H.-J."/>
            <person name="Ramirez L."/>
            <person name="Alfaro M."/>
            <person name="Sun H."/>
            <person name="Tritt A."/>
            <person name="Yoshinaga Y."/>
            <person name="Zwiers L.-H."/>
            <person name="Turgeon B."/>
            <person name="Goodwin S."/>
            <person name="Spatafora J."/>
            <person name="Crous P."/>
            <person name="Grigoriev I."/>
        </authorList>
    </citation>
    <scope>NUCLEOTIDE SEQUENCE</scope>
    <source>
        <strain evidence="1">CBS 119925</strain>
    </source>
</reference>
<gene>
    <name evidence="1" type="ORF">M011DRAFT_370594</name>
</gene>
<dbReference type="EMBL" id="MU006610">
    <property type="protein sequence ID" value="KAF2742370.1"/>
    <property type="molecule type" value="Genomic_DNA"/>
</dbReference>
<proteinExistence type="predicted"/>
<name>A0A6A6UY88_9PLEO</name>
<dbReference type="AlphaFoldDB" id="A0A6A6UY88"/>
<dbReference type="OrthoDB" id="3795193at2759"/>
<evidence type="ECO:0000313" key="2">
    <source>
        <dbReference type="Proteomes" id="UP000799440"/>
    </source>
</evidence>
<protein>
    <submittedName>
        <fullName evidence="1">Uncharacterized protein</fullName>
    </submittedName>
</protein>
<feature type="non-terminal residue" evidence="1">
    <location>
        <position position="196"/>
    </location>
</feature>
<accession>A0A6A6UY88</accession>